<feature type="transmembrane region" description="Helical" evidence="1">
    <location>
        <begin position="225"/>
        <end position="250"/>
    </location>
</feature>
<gene>
    <name evidence="3" type="ordered locus">LEPBI_I2806</name>
</gene>
<evidence type="ECO:0000313" key="4">
    <source>
        <dbReference type="Proteomes" id="UP000001847"/>
    </source>
</evidence>
<dbReference type="BioCyc" id="LBIF456481:LEPBI_RS13785-MONOMER"/>
<organism evidence="3 4">
    <name type="scientific">Leptospira biflexa serovar Patoc (strain Patoc 1 / ATCC 23582 / Paris)</name>
    <dbReference type="NCBI Taxonomy" id="456481"/>
    <lineage>
        <taxon>Bacteria</taxon>
        <taxon>Pseudomonadati</taxon>
        <taxon>Spirochaetota</taxon>
        <taxon>Spirochaetia</taxon>
        <taxon>Leptospirales</taxon>
        <taxon>Leptospiraceae</taxon>
        <taxon>Leptospira</taxon>
    </lineage>
</organism>
<feature type="transmembrane region" description="Helical" evidence="1">
    <location>
        <begin position="97"/>
        <end position="117"/>
    </location>
</feature>
<feature type="transmembrane region" description="Helical" evidence="1">
    <location>
        <begin position="63"/>
        <end position="85"/>
    </location>
</feature>
<dbReference type="Pfam" id="PF00196">
    <property type="entry name" value="GerE"/>
    <property type="match status" value="1"/>
</dbReference>
<dbReference type="RefSeq" id="WP_012389743.1">
    <property type="nucleotide sequence ID" value="NC_010602.1"/>
</dbReference>
<protein>
    <recommendedName>
        <fullName evidence="2">HTH luxR-type domain-containing protein</fullName>
    </recommendedName>
</protein>
<feature type="transmembrane region" description="Helical" evidence="1">
    <location>
        <begin position="198"/>
        <end position="218"/>
    </location>
</feature>
<dbReference type="GO" id="GO:0006355">
    <property type="term" value="P:regulation of DNA-templated transcription"/>
    <property type="evidence" value="ECO:0007669"/>
    <property type="project" value="InterPro"/>
</dbReference>
<keyword evidence="1" id="KW-0472">Membrane</keyword>
<dbReference type="Gene3D" id="1.10.10.10">
    <property type="entry name" value="Winged helix-like DNA-binding domain superfamily/Winged helix DNA-binding domain"/>
    <property type="match status" value="1"/>
</dbReference>
<feature type="transmembrane region" description="Helical" evidence="1">
    <location>
        <begin position="6"/>
        <end position="27"/>
    </location>
</feature>
<evidence type="ECO:0000256" key="1">
    <source>
        <dbReference type="SAM" id="Phobius"/>
    </source>
</evidence>
<dbReference type="KEGG" id="lbi:LEPBI_I2806"/>
<keyword evidence="1" id="KW-0812">Transmembrane</keyword>
<evidence type="ECO:0000259" key="2">
    <source>
        <dbReference type="Pfam" id="PF00196"/>
    </source>
</evidence>
<dbReference type="OrthoDB" id="5497412at2"/>
<dbReference type="STRING" id="456481.LEPBI_I2806"/>
<dbReference type="HOGENOM" id="CLU_780321_0_0_12"/>
<sequence length="382" mass="44794">MIGDLQIPLLLSLAALVSNFSVLLLTLGKNFPILITIRFVSIVLILGNSFLIGTFLSGSEGEAYVYFHLFRSVIFFIPYLFLKVTYNLTARKQNSRLLQIALLLTIFYVLFINIDYLRSESLLIAGWNRNPWGFWPILHLRAKIFIGIGFFIPFLISLYLLLNPKETLEKENLNFSFLLVVWWIGFSCNFLALFGVNVFPFGMAIDTIISVLFSLLLTRYWRSHFFVLAIEFFSVLSCTILCFILIHWAMDFNFSIRYFGSFIIGMVFVFFLFHFFQFMKSKNSNPFLWNRDIDLKNGTFQFEFDTTKLKQKLNYYDVTKKEIQIAEMITRGFSKKQIRFYLDITDGTFRNHLSNLYAKTIDLESPQTTGDKFQRLIYFLTK</sequence>
<name>B0SNB6_LEPBP</name>
<dbReference type="SUPFAM" id="SSF46894">
    <property type="entry name" value="C-terminal effector domain of the bipartite response regulators"/>
    <property type="match status" value="1"/>
</dbReference>
<accession>B0SNB6</accession>
<keyword evidence="1" id="KW-1133">Transmembrane helix</keyword>
<reference evidence="3 4" key="1">
    <citation type="journal article" date="2008" name="PLoS ONE">
        <title>Genome sequence of the saprophyte Leptospira biflexa provides insights into the evolution of Leptospira and the pathogenesis of leptospirosis.</title>
        <authorList>
            <person name="Picardeau M."/>
            <person name="Bulach D.M."/>
            <person name="Bouchier C."/>
            <person name="Zuerner R.L."/>
            <person name="Zidane N."/>
            <person name="Wilson P.J."/>
            <person name="Creno S."/>
            <person name="Kuczek E.S."/>
            <person name="Bommezzadri S."/>
            <person name="Davis J.C."/>
            <person name="McGrath A."/>
            <person name="Johnson M.J."/>
            <person name="Boursaux-Eude C."/>
            <person name="Seemann T."/>
            <person name="Rouy Z."/>
            <person name="Coppel R.L."/>
            <person name="Rood J.I."/>
            <person name="Lajus A."/>
            <person name="Davies J.K."/>
            <person name="Medigue C."/>
            <person name="Adler B."/>
        </authorList>
    </citation>
    <scope>NUCLEOTIDE SEQUENCE [LARGE SCALE GENOMIC DNA]</scope>
    <source>
        <strain evidence="4">Patoc 1 / ATCC 23582 / Paris</strain>
    </source>
</reference>
<dbReference type="InterPro" id="IPR016032">
    <property type="entry name" value="Sig_transdc_resp-reg_C-effctor"/>
</dbReference>
<feature type="transmembrane region" description="Helical" evidence="1">
    <location>
        <begin position="256"/>
        <end position="276"/>
    </location>
</feature>
<dbReference type="InterPro" id="IPR000792">
    <property type="entry name" value="Tscrpt_reg_LuxR_C"/>
</dbReference>
<dbReference type="Proteomes" id="UP000001847">
    <property type="component" value="Chromosome I"/>
</dbReference>
<dbReference type="InterPro" id="IPR036388">
    <property type="entry name" value="WH-like_DNA-bd_sf"/>
</dbReference>
<dbReference type="PRINTS" id="PR00038">
    <property type="entry name" value="HTHLUXR"/>
</dbReference>
<dbReference type="GO" id="GO:0003677">
    <property type="term" value="F:DNA binding"/>
    <property type="evidence" value="ECO:0007669"/>
    <property type="project" value="InterPro"/>
</dbReference>
<dbReference type="AlphaFoldDB" id="B0SNB6"/>
<dbReference type="EMBL" id="CP000786">
    <property type="protein sequence ID" value="ABZ98883.1"/>
    <property type="molecule type" value="Genomic_DNA"/>
</dbReference>
<evidence type="ECO:0000313" key="3">
    <source>
        <dbReference type="EMBL" id="ABZ98883.1"/>
    </source>
</evidence>
<feature type="transmembrane region" description="Helical" evidence="1">
    <location>
        <begin position="39"/>
        <end position="57"/>
    </location>
</feature>
<proteinExistence type="predicted"/>
<feature type="domain" description="HTH luxR-type" evidence="2">
    <location>
        <begin position="319"/>
        <end position="359"/>
    </location>
</feature>
<feature type="transmembrane region" description="Helical" evidence="1">
    <location>
        <begin position="137"/>
        <end position="161"/>
    </location>
</feature>
<keyword evidence="4" id="KW-1185">Reference proteome</keyword>
<feature type="transmembrane region" description="Helical" evidence="1">
    <location>
        <begin position="173"/>
        <end position="192"/>
    </location>
</feature>